<keyword evidence="2" id="KW-1185">Reference proteome</keyword>
<reference evidence="1 2" key="1">
    <citation type="journal article" date="2022" name="Hortic Res">
        <title>A haplotype resolved chromosomal level avocado genome allows analysis of novel avocado genes.</title>
        <authorList>
            <person name="Nath O."/>
            <person name="Fletcher S.J."/>
            <person name="Hayward A."/>
            <person name="Shaw L.M."/>
            <person name="Masouleh A.K."/>
            <person name="Furtado A."/>
            <person name="Henry R.J."/>
            <person name="Mitter N."/>
        </authorList>
    </citation>
    <scope>NUCLEOTIDE SEQUENCE [LARGE SCALE GENOMIC DNA]</scope>
    <source>
        <strain evidence="2">cv. Hass</strain>
    </source>
</reference>
<comment type="caution">
    <text evidence="1">The sequence shown here is derived from an EMBL/GenBank/DDBJ whole genome shotgun (WGS) entry which is preliminary data.</text>
</comment>
<sequence>MMSKTVTFLQRCSFGQMVSFHALWSFPFYQHVTFIPVLLLVHVKKNSPLSSNIFIVIEATVVLESTEQYLLCRTNSCWLDVLAVTFLISENTLGLY</sequence>
<organism evidence="1 2">
    <name type="scientific">Persea americana</name>
    <name type="common">Avocado</name>
    <dbReference type="NCBI Taxonomy" id="3435"/>
    <lineage>
        <taxon>Eukaryota</taxon>
        <taxon>Viridiplantae</taxon>
        <taxon>Streptophyta</taxon>
        <taxon>Embryophyta</taxon>
        <taxon>Tracheophyta</taxon>
        <taxon>Spermatophyta</taxon>
        <taxon>Magnoliopsida</taxon>
        <taxon>Magnoliidae</taxon>
        <taxon>Laurales</taxon>
        <taxon>Lauraceae</taxon>
        <taxon>Persea</taxon>
    </lineage>
</organism>
<evidence type="ECO:0000313" key="1">
    <source>
        <dbReference type="EMBL" id="KAJ8636513.1"/>
    </source>
</evidence>
<dbReference type="EMBL" id="CM056811">
    <property type="protein sequence ID" value="KAJ8636513.1"/>
    <property type="molecule type" value="Genomic_DNA"/>
</dbReference>
<gene>
    <name evidence="1" type="ORF">MRB53_010780</name>
</gene>
<name>A0ACC2LTI8_PERAE</name>
<accession>A0ACC2LTI8</accession>
<evidence type="ECO:0000313" key="2">
    <source>
        <dbReference type="Proteomes" id="UP001234297"/>
    </source>
</evidence>
<dbReference type="Proteomes" id="UP001234297">
    <property type="component" value="Chromosome 3"/>
</dbReference>
<protein>
    <submittedName>
        <fullName evidence="1">Uncharacterized protein</fullName>
    </submittedName>
</protein>
<proteinExistence type="predicted"/>